<dbReference type="Proteomes" id="UP001143463">
    <property type="component" value="Unassembled WGS sequence"/>
</dbReference>
<dbReference type="PROSITE" id="PS00086">
    <property type="entry name" value="CYTOCHROME_P450"/>
    <property type="match status" value="1"/>
</dbReference>
<evidence type="ECO:0000313" key="4">
    <source>
        <dbReference type="Proteomes" id="UP001143463"/>
    </source>
</evidence>
<dbReference type="GO" id="GO:0020037">
    <property type="term" value="F:heme binding"/>
    <property type="evidence" value="ECO:0007669"/>
    <property type="project" value="InterPro"/>
</dbReference>
<dbReference type="EMBL" id="BSFQ01000048">
    <property type="protein sequence ID" value="GLL15527.1"/>
    <property type="molecule type" value="Genomic_DNA"/>
</dbReference>
<dbReference type="Pfam" id="PF00067">
    <property type="entry name" value="p450"/>
    <property type="match status" value="1"/>
</dbReference>
<protein>
    <submittedName>
        <fullName evidence="3">Cytochrome P450</fullName>
    </submittedName>
</protein>
<dbReference type="PANTHER" id="PTHR46696">
    <property type="entry name" value="P450, PUTATIVE (EUROFUNG)-RELATED"/>
    <property type="match status" value="1"/>
</dbReference>
<keyword evidence="2" id="KW-0349">Heme</keyword>
<proteinExistence type="inferred from homology"/>
<gene>
    <name evidence="3" type="ORF">GCM10017577_66780</name>
</gene>
<dbReference type="InterPro" id="IPR036396">
    <property type="entry name" value="Cyt_P450_sf"/>
</dbReference>
<keyword evidence="2" id="KW-0503">Monooxygenase</keyword>
<dbReference type="GO" id="GO:0005506">
    <property type="term" value="F:iron ion binding"/>
    <property type="evidence" value="ECO:0007669"/>
    <property type="project" value="InterPro"/>
</dbReference>
<dbReference type="InterPro" id="IPR001128">
    <property type="entry name" value="Cyt_P450"/>
</dbReference>
<dbReference type="PRINTS" id="PR00359">
    <property type="entry name" value="BP450"/>
</dbReference>
<dbReference type="GO" id="GO:0004497">
    <property type="term" value="F:monooxygenase activity"/>
    <property type="evidence" value="ECO:0007669"/>
    <property type="project" value="UniProtKB-KW"/>
</dbReference>
<organism evidence="3 4">
    <name type="scientific">Pseudonocardia halophobica</name>
    <dbReference type="NCBI Taxonomy" id="29401"/>
    <lineage>
        <taxon>Bacteria</taxon>
        <taxon>Bacillati</taxon>
        <taxon>Actinomycetota</taxon>
        <taxon>Actinomycetes</taxon>
        <taxon>Pseudonocardiales</taxon>
        <taxon>Pseudonocardiaceae</taxon>
        <taxon>Pseudonocardia</taxon>
    </lineage>
</organism>
<dbReference type="GO" id="GO:0016705">
    <property type="term" value="F:oxidoreductase activity, acting on paired donors, with incorporation or reduction of molecular oxygen"/>
    <property type="evidence" value="ECO:0007669"/>
    <property type="project" value="InterPro"/>
</dbReference>
<dbReference type="Gene3D" id="1.10.630.10">
    <property type="entry name" value="Cytochrome P450"/>
    <property type="match status" value="1"/>
</dbReference>
<reference evidence="3" key="1">
    <citation type="journal article" date="2014" name="Int. J. Syst. Evol. Microbiol.">
        <title>Complete genome sequence of Corynebacterium casei LMG S-19264T (=DSM 44701T), isolated from a smear-ripened cheese.</title>
        <authorList>
            <consortium name="US DOE Joint Genome Institute (JGI-PGF)"/>
            <person name="Walter F."/>
            <person name="Albersmeier A."/>
            <person name="Kalinowski J."/>
            <person name="Ruckert C."/>
        </authorList>
    </citation>
    <scope>NUCLEOTIDE SEQUENCE</scope>
    <source>
        <strain evidence="3">VKM Ac-1069</strain>
    </source>
</reference>
<dbReference type="AlphaFoldDB" id="A0A9W6P0C7"/>
<name>A0A9W6P0C7_9PSEU</name>
<dbReference type="SUPFAM" id="SSF48264">
    <property type="entry name" value="Cytochrome P450"/>
    <property type="match status" value="1"/>
</dbReference>
<dbReference type="InterPro" id="IPR002397">
    <property type="entry name" value="Cyt_P450_B"/>
</dbReference>
<keyword evidence="4" id="KW-1185">Reference proteome</keyword>
<evidence type="ECO:0000256" key="2">
    <source>
        <dbReference type="RuleBase" id="RU000461"/>
    </source>
</evidence>
<evidence type="ECO:0000256" key="1">
    <source>
        <dbReference type="ARBA" id="ARBA00010617"/>
    </source>
</evidence>
<accession>A0A9W6P0C7</accession>
<dbReference type="PANTHER" id="PTHR46696:SF1">
    <property type="entry name" value="CYTOCHROME P450 YJIB-RELATED"/>
    <property type="match status" value="1"/>
</dbReference>
<sequence>MPTEIARPVEVPVLDDDPFDPENLRDPYPMYARLREAGPVVYLPSCRHYAVARHTEVAAVLKDWQTFSSAAGVGLQDPREPGYFRAPGLLLEQDPPDHARFRKVFTPILAAPSVRRLREGAEQRARALVDGLLARGTVDAVRDLAEVFPLQVLPDAIGLPVEGRELLLPMGELVFNGFGPPNELFGAALERAAEARAWVARCMLRENLASVGYGATIYGFADEGTITEHEAGMLVRNFLTAGIDTTVSALSGALFHLAADPTQWAALRADPALARLAFEETVRMLTPVQVMARSCTRPARIGDAELPPGARVLVFFGSANRDPARWKDPDRFDVHRRPAGHLGFGSGVHSCLGQIAARLQGEVMVAELARRVERIELVGDPVWRLNNVMRGLGSLPVRLVAA</sequence>
<dbReference type="InterPro" id="IPR017972">
    <property type="entry name" value="Cyt_P450_CS"/>
</dbReference>
<evidence type="ECO:0000313" key="3">
    <source>
        <dbReference type="EMBL" id="GLL15527.1"/>
    </source>
</evidence>
<dbReference type="RefSeq" id="WP_037052838.1">
    <property type="nucleotide sequence ID" value="NZ_BAAAUZ010000062.1"/>
</dbReference>
<keyword evidence="2" id="KW-0479">Metal-binding</keyword>
<comment type="similarity">
    <text evidence="1 2">Belongs to the cytochrome P450 family.</text>
</comment>
<comment type="caution">
    <text evidence="3">The sequence shown here is derived from an EMBL/GenBank/DDBJ whole genome shotgun (WGS) entry which is preliminary data.</text>
</comment>
<keyword evidence="2" id="KW-0408">Iron</keyword>
<reference evidence="3" key="2">
    <citation type="submission" date="2023-01" db="EMBL/GenBank/DDBJ databases">
        <authorList>
            <person name="Sun Q."/>
            <person name="Evtushenko L."/>
        </authorList>
    </citation>
    <scope>NUCLEOTIDE SEQUENCE</scope>
    <source>
        <strain evidence="3">VKM Ac-1069</strain>
    </source>
</reference>
<keyword evidence="2" id="KW-0560">Oxidoreductase</keyword>